<keyword evidence="3" id="KW-1185">Reference proteome</keyword>
<feature type="region of interest" description="Disordered" evidence="1">
    <location>
        <begin position="1"/>
        <end position="65"/>
    </location>
</feature>
<evidence type="ECO:0008006" key="4">
    <source>
        <dbReference type="Google" id="ProtNLM"/>
    </source>
</evidence>
<name>A0A550CWH7_9AGAR</name>
<dbReference type="InterPro" id="IPR011992">
    <property type="entry name" value="EF-hand-dom_pair"/>
</dbReference>
<dbReference type="AlphaFoldDB" id="A0A550CWH7"/>
<proteinExistence type="predicted"/>
<gene>
    <name evidence="2" type="ORF">BD626DRAFT_392819</name>
</gene>
<evidence type="ECO:0000256" key="1">
    <source>
        <dbReference type="SAM" id="MobiDB-lite"/>
    </source>
</evidence>
<sequence length="274" mass="29863">MTADDEEGGGFIPEEGGGFIPEECGGSIAEGDGKGTGEAADSDDAAPQISLAAVPSALQDLDIPPDDEEVLSVFRNAASGWQSSTSAEAPSHDDALVSFDDWRTVCAVLLEHRAEEYEETDEGAGSVPPADQDVEMSDPESDEYQAQEDSDMGSDDEYVDALAVRHKSKSTRKRGRRSPSLSSLSSDEEHPKKITARQKQTCLKAFSLFFPDVPEDELSRQRIMIKDIQRVAKLLGEKIKAEEMVEMLDMFSSSPDKSMDLSDFERMMIATKLA</sequence>
<organism evidence="2 3">
    <name type="scientific">Schizophyllum amplum</name>
    <dbReference type="NCBI Taxonomy" id="97359"/>
    <lineage>
        <taxon>Eukaryota</taxon>
        <taxon>Fungi</taxon>
        <taxon>Dikarya</taxon>
        <taxon>Basidiomycota</taxon>
        <taxon>Agaricomycotina</taxon>
        <taxon>Agaricomycetes</taxon>
        <taxon>Agaricomycetidae</taxon>
        <taxon>Agaricales</taxon>
        <taxon>Schizophyllaceae</taxon>
        <taxon>Schizophyllum</taxon>
    </lineage>
</organism>
<dbReference type="EMBL" id="VDMD01000001">
    <property type="protein sequence ID" value="TRM69134.1"/>
    <property type="molecule type" value="Genomic_DNA"/>
</dbReference>
<evidence type="ECO:0000313" key="3">
    <source>
        <dbReference type="Proteomes" id="UP000320762"/>
    </source>
</evidence>
<reference evidence="2 3" key="1">
    <citation type="journal article" date="2019" name="New Phytol.">
        <title>Comparative genomics reveals unique wood-decay strategies and fruiting body development in the Schizophyllaceae.</title>
        <authorList>
            <person name="Almasi E."/>
            <person name="Sahu N."/>
            <person name="Krizsan K."/>
            <person name="Balint B."/>
            <person name="Kovacs G.M."/>
            <person name="Kiss B."/>
            <person name="Cseklye J."/>
            <person name="Drula E."/>
            <person name="Henrissat B."/>
            <person name="Nagy I."/>
            <person name="Chovatia M."/>
            <person name="Adam C."/>
            <person name="LaButti K."/>
            <person name="Lipzen A."/>
            <person name="Riley R."/>
            <person name="Grigoriev I.V."/>
            <person name="Nagy L.G."/>
        </authorList>
    </citation>
    <scope>NUCLEOTIDE SEQUENCE [LARGE SCALE GENOMIC DNA]</scope>
    <source>
        <strain evidence="2 3">NL-1724</strain>
    </source>
</reference>
<feature type="region of interest" description="Disordered" evidence="1">
    <location>
        <begin position="115"/>
        <end position="195"/>
    </location>
</feature>
<accession>A0A550CWH7</accession>
<comment type="caution">
    <text evidence="2">The sequence shown here is derived from an EMBL/GenBank/DDBJ whole genome shotgun (WGS) entry which is preliminary data.</text>
</comment>
<feature type="compositionally biased region" description="Basic residues" evidence="1">
    <location>
        <begin position="164"/>
        <end position="177"/>
    </location>
</feature>
<dbReference type="Gene3D" id="1.10.238.10">
    <property type="entry name" value="EF-hand"/>
    <property type="match status" value="1"/>
</dbReference>
<protein>
    <recommendedName>
        <fullName evidence="4">EF-hand domain-containing protein</fullName>
    </recommendedName>
</protein>
<evidence type="ECO:0000313" key="2">
    <source>
        <dbReference type="EMBL" id="TRM69134.1"/>
    </source>
</evidence>
<feature type="compositionally biased region" description="Gly residues" evidence="1">
    <location>
        <begin position="9"/>
        <end position="19"/>
    </location>
</feature>
<dbReference type="OrthoDB" id="2530165at2759"/>
<dbReference type="SUPFAM" id="SSF47473">
    <property type="entry name" value="EF-hand"/>
    <property type="match status" value="1"/>
</dbReference>
<dbReference type="Proteomes" id="UP000320762">
    <property type="component" value="Unassembled WGS sequence"/>
</dbReference>
<feature type="compositionally biased region" description="Acidic residues" evidence="1">
    <location>
        <begin position="132"/>
        <end position="159"/>
    </location>
</feature>